<accession>A0ABP8HX99</accession>
<dbReference type="Proteomes" id="UP001501153">
    <property type="component" value="Unassembled WGS sequence"/>
</dbReference>
<protein>
    <recommendedName>
        <fullName evidence="3">SMI1/KNR4 family protein</fullName>
    </recommendedName>
</protein>
<evidence type="ECO:0008006" key="3">
    <source>
        <dbReference type="Google" id="ProtNLM"/>
    </source>
</evidence>
<organism evidence="1 2">
    <name type="scientific">Hymenobacter saemangeumensis</name>
    <dbReference type="NCBI Taxonomy" id="1084522"/>
    <lineage>
        <taxon>Bacteria</taxon>
        <taxon>Pseudomonadati</taxon>
        <taxon>Bacteroidota</taxon>
        <taxon>Cytophagia</taxon>
        <taxon>Cytophagales</taxon>
        <taxon>Hymenobacteraceae</taxon>
        <taxon>Hymenobacter</taxon>
    </lineage>
</organism>
<gene>
    <name evidence="1" type="ORF">GCM10023185_01000</name>
</gene>
<reference evidence="2" key="1">
    <citation type="journal article" date="2019" name="Int. J. Syst. Evol. Microbiol.">
        <title>The Global Catalogue of Microorganisms (GCM) 10K type strain sequencing project: providing services to taxonomists for standard genome sequencing and annotation.</title>
        <authorList>
            <consortium name="The Broad Institute Genomics Platform"/>
            <consortium name="The Broad Institute Genome Sequencing Center for Infectious Disease"/>
            <person name="Wu L."/>
            <person name="Ma J."/>
        </authorList>
    </citation>
    <scope>NUCLEOTIDE SEQUENCE [LARGE SCALE GENOMIC DNA]</scope>
    <source>
        <strain evidence="2">JCM 17923</strain>
    </source>
</reference>
<sequence>MFLTTSNGFGPLDYFIWDLKPVAEVDWLINADRELVELWGKGLETEPAISEADYFNPENMQSATHMRVEYMRSCLMISDWGDAGFLALNPAVQHNGEWEAWHFATWHPGAERYHSFAELMMDTLQVYRELKQEG</sequence>
<evidence type="ECO:0000313" key="2">
    <source>
        <dbReference type="Proteomes" id="UP001501153"/>
    </source>
</evidence>
<comment type="caution">
    <text evidence="1">The sequence shown here is derived from an EMBL/GenBank/DDBJ whole genome shotgun (WGS) entry which is preliminary data.</text>
</comment>
<keyword evidence="2" id="KW-1185">Reference proteome</keyword>
<proteinExistence type="predicted"/>
<evidence type="ECO:0000313" key="1">
    <source>
        <dbReference type="EMBL" id="GAA4346563.1"/>
    </source>
</evidence>
<dbReference type="EMBL" id="BAABGZ010000006">
    <property type="protein sequence ID" value="GAA4346563.1"/>
    <property type="molecule type" value="Genomic_DNA"/>
</dbReference>
<name>A0ABP8HX99_9BACT</name>